<sequence>MKIGLDTSYVGLSGNPRGGAYQYIVNLTQAILSVDHENEYRLSFNYVRRKHARTLNEVKRLFPGGRCIVRRIPFRSWIPYPAEFYVGRVDVFHGMYESLPPVLECRTVVTVHDSAYKRRPDSLRPEWVQRLGRQIPEAIGRADLVITVSRFTKGDLEEMLGVPEEKIRVIYHGANSAFFRIASEPVEASESVRMAYGIRRPYILYVGVLQPSKNIGGLVEAFARLKARIDIPHRLVIVGARGWMYEDIFVKMQESGVEDVVDFPGEVQDAGGSGPGVLASGGGGRCRRAGRSPFPGGDREGNGACRH</sequence>
<evidence type="ECO:0000259" key="4">
    <source>
        <dbReference type="Pfam" id="PF13439"/>
    </source>
</evidence>
<organism evidence="5 6">
    <name type="scientific">candidate division TA06 bacterium SM23_40</name>
    <dbReference type="NCBI Taxonomy" id="1703774"/>
    <lineage>
        <taxon>Bacteria</taxon>
        <taxon>Bacteria division TA06</taxon>
    </lineage>
</organism>
<feature type="region of interest" description="Disordered" evidence="2">
    <location>
        <begin position="272"/>
        <end position="307"/>
    </location>
</feature>
<evidence type="ECO:0000256" key="1">
    <source>
        <dbReference type="ARBA" id="ARBA00022679"/>
    </source>
</evidence>
<dbReference type="PANTHER" id="PTHR46401">
    <property type="entry name" value="GLYCOSYLTRANSFERASE WBBK-RELATED"/>
    <property type="match status" value="1"/>
</dbReference>
<dbReference type="AlphaFoldDB" id="A0A0S8G736"/>
<reference evidence="5 6" key="1">
    <citation type="journal article" date="2015" name="Microbiome">
        <title>Genomic resolution of linkages in carbon, nitrogen, and sulfur cycling among widespread estuary sediment bacteria.</title>
        <authorList>
            <person name="Baker B.J."/>
            <person name="Lazar C.S."/>
            <person name="Teske A.P."/>
            <person name="Dick G.J."/>
        </authorList>
    </citation>
    <scope>NUCLEOTIDE SEQUENCE [LARGE SCALE GENOMIC DNA]</scope>
    <source>
        <strain evidence="5">SM23_40</strain>
    </source>
</reference>
<evidence type="ECO:0000259" key="3">
    <source>
        <dbReference type="Pfam" id="PF00534"/>
    </source>
</evidence>
<name>A0A0S8G736_UNCT6</name>
<dbReference type="Gene3D" id="3.40.50.2000">
    <property type="entry name" value="Glycogen Phosphorylase B"/>
    <property type="match status" value="2"/>
</dbReference>
<comment type="caution">
    <text evidence="5">The sequence shown here is derived from an EMBL/GenBank/DDBJ whole genome shotgun (WGS) entry which is preliminary data.</text>
</comment>
<dbReference type="SUPFAM" id="SSF53756">
    <property type="entry name" value="UDP-Glycosyltransferase/glycogen phosphorylase"/>
    <property type="match status" value="1"/>
</dbReference>
<gene>
    <name evidence="5" type="ORF">AMJ82_07645</name>
</gene>
<dbReference type="GO" id="GO:0016757">
    <property type="term" value="F:glycosyltransferase activity"/>
    <property type="evidence" value="ECO:0007669"/>
    <property type="project" value="InterPro"/>
</dbReference>
<feature type="domain" description="Glycosyltransferase subfamily 4-like N-terminal" evidence="4">
    <location>
        <begin position="18"/>
        <end position="175"/>
    </location>
</feature>
<dbReference type="CDD" id="cd03809">
    <property type="entry name" value="GT4_MtfB-like"/>
    <property type="match status" value="1"/>
</dbReference>
<feature type="compositionally biased region" description="Gly residues" evidence="2">
    <location>
        <begin position="272"/>
        <end position="284"/>
    </location>
</feature>
<dbReference type="PANTHER" id="PTHR46401:SF2">
    <property type="entry name" value="GLYCOSYLTRANSFERASE WBBK-RELATED"/>
    <property type="match status" value="1"/>
</dbReference>
<dbReference type="Pfam" id="PF00534">
    <property type="entry name" value="Glycos_transf_1"/>
    <property type="match status" value="1"/>
</dbReference>
<dbReference type="Proteomes" id="UP000051717">
    <property type="component" value="Unassembled WGS sequence"/>
</dbReference>
<dbReference type="EMBL" id="LJUI01000065">
    <property type="protein sequence ID" value="KPK68656.1"/>
    <property type="molecule type" value="Genomic_DNA"/>
</dbReference>
<proteinExistence type="predicted"/>
<evidence type="ECO:0008006" key="7">
    <source>
        <dbReference type="Google" id="ProtNLM"/>
    </source>
</evidence>
<evidence type="ECO:0000313" key="6">
    <source>
        <dbReference type="Proteomes" id="UP000051717"/>
    </source>
</evidence>
<evidence type="ECO:0000256" key="2">
    <source>
        <dbReference type="SAM" id="MobiDB-lite"/>
    </source>
</evidence>
<evidence type="ECO:0000313" key="5">
    <source>
        <dbReference type="EMBL" id="KPK68656.1"/>
    </source>
</evidence>
<dbReference type="InterPro" id="IPR001296">
    <property type="entry name" value="Glyco_trans_1"/>
</dbReference>
<dbReference type="InterPro" id="IPR028098">
    <property type="entry name" value="Glyco_trans_4-like_N"/>
</dbReference>
<dbReference type="GO" id="GO:0009103">
    <property type="term" value="P:lipopolysaccharide biosynthetic process"/>
    <property type="evidence" value="ECO:0007669"/>
    <property type="project" value="TreeGrafter"/>
</dbReference>
<feature type="domain" description="Glycosyl transferase family 1" evidence="3">
    <location>
        <begin position="200"/>
        <end position="268"/>
    </location>
</feature>
<keyword evidence="1" id="KW-0808">Transferase</keyword>
<protein>
    <recommendedName>
        <fullName evidence="7">Glycosyltransferase subfamily 4-like N-terminal domain-containing protein</fullName>
    </recommendedName>
</protein>
<dbReference type="Pfam" id="PF13439">
    <property type="entry name" value="Glyco_transf_4"/>
    <property type="match status" value="1"/>
</dbReference>
<accession>A0A0S8G736</accession>